<reference evidence="3" key="1">
    <citation type="journal article" date="2019" name="Int. J. Syst. Evol. Microbiol.">
        <title>The Global Catalogue of Microorganisms (GCM) 10K type strain sequencing project: providing services to taxonomists for standard genome sequencing and annotation.</title>
        <authorList>
            <consortium name="The Broad Institute Genomics Platform"/>
            <consortium name="The Broad Institute Genome Sequencing Center for Infectious Disease"/>
            <person name="Wu L."/>
            <person name="Ma J."/>
        </authorList>
    </citation>
    <scope>NUCLEOTIDE SEQUENCE [LARGE SCALE GENOMIC DNA]</scope>
    <source>
        <strain evidence="3">JCM 17551</strain>
    </source>
</reference>
<dbReference type="InterPro" id="IPR036465">
    <property type="entry name" value="vWFA_dom_sf"/>
</dbReference>
<dbReference type="InterPro" id="IPR055575">
    <property type="entry name" value="DUF7151"/>
</dbReference>
<comment type="caution">
    <text evidence="2">The sequence shown here is derived from an EMBL/GenBank/DDBJ whole genome shotgun (WGS) entry which is preliminary data.</text>
</comment>
<evidence type="ECO:0000313" key="2">
    <source>
        <dbReference type="EMBL" id="GAA3925237.1"/>
    </source>
</evidence>
<dbReference type="Proteomes" id="UP001501565">
    <property type="component" value="Unassembled WGS sequence"/>
</dbReference>
<feature type="domain" description="VWFA" evidence="1">
    <location>
        <begin position="468"/>
        <end position="663"/>
    </location>
</feature>
<dbReference type="PROSITE" id="PS50234">
    <property type="entry name" value="VWFA"/>
    <property type="match status" value="1"/>
</dbReference>
<dbReference type="Gene3D" id="3.40.50.410">
    <property type="entry name" value="von Willebrand factor, type A domain"/>
    <property type="match status" value="1"/>
</dbReference>
<accession>A0ABP7MNE6</accession>
<dbReference type="Pfam" id="PF23657">
    <property type="entry name" value="DUF7151"/>
    <property type="match status" value="1"/>
</dbReference>
<protein>
    <recommendedName>
        <fullName evidence="1">VWFA domain-containing protein</fullName>
    </recommendedName>
</protein>
<dbReference type="EMBL" id="BAABBN010000007">
    <property type="protein sequence ID" value="GAA3925237.1"/>
    <property type="molecule type" value="Genomic_DNA"/>
</dbReference>
<organism evidence="2 3">
    <name type="scientific">Litoribacillus peritrichatus</name>
    <dbReference type="NCBI Taxonomy" id="718191"/>
    <lineage>
        <taxon>Bacteria</taxon>
        <taxon>Pseudomonadati</taxon>
        <taxon>Pseudomonadota</taxon>
        <taxon>Gammaproteobacteria</taxon>
        <taxon>Oceanospirillales</taxon>
        <taxon>Oceanospirillaceae</taxon>
        <taxon>Litoribacillus</taxon>
    </lineage>
</organism>
<proteinExistence type="predicted"/>
<dbReference type="RefSeq" id="WP_344798429.1">
    <property type="nucleotide sequence ID" value="NZ_BAABBN010000007.1"/>
</dbReference>
<name>A0ABP7MNE6_9GAMM</name>
<keyword evidence="3" id="KW-1185">Reference proteome</keyword>
<dbReference type="PROSITE" id="PS51257">
    <property type="entry name" value="PROKAR_LIPOPROTEIN"/>
    <property type="match status" value="1"/>
</dbReference>
<dbReference type="InterPro" id="IPR002035">
    <property type="entry name" value="VWF_A"/>
</dbReference>
<evidence type="ECO:0000259" key="1">
    <source>
        <dbReference type="PROSITE" id="PS50234"/>
    </source>
</evidence>
<dbReference type="SUPFAM" id="SSF53300">
    <property type="entry name" value="vWA-like"/>
    <property type="match status" value="1"/>
</dbReference>
<evidence type="ECO:0000313" key="3">
    <source>
        <dbReference type="Proteomes" id="UP001501565"/>
    </source>
</evidence>
<sequence length="732" mass="77131">MIKQPGFRLPAVVVLSGALLTGCNLFDDDKDHDSNNDDPTGSAVLSVASGVAPNEACPTGGQAFSAGIDTNGDSTLGNDEITENLVICDGAILEEDTSDIIHTTSIGFGDLRCPTGGYLVTFDHNDASREEVVCNPNDAVDDSIDLISSFSANPANPETNSQVTMTVALSRQPEENETFSYIWENSTTSEIIDNNTPTLTITTPETAGAVTYQAKVVSSAGQEEIAQLTLNVREQTEPASVDSVTTTSKQVFIPSGYEQPEVQPQGDFDGVMLYAGESEGVSIASVRAAALTIRQVSAFVAERPTLNAGSNAQEVLANFANTVAQEAEYAVQNISTSQLNAGGISLGSYQLISATEKAPTDVANDLVQLLGINKLGGVITNLPAALNSEVKTTNYRLNMTVVFLENDPNAMDDNKVLLLVSLVSETELESFEGLISGLTDGTNIAEPTDTTTVGTSTFTGSSTQTKADFLFVIDNSGSMRDEQQAVAEAADAFEARINNSGLDIKIGTINTGISVTLADTNQDGAFTSDLNEFKDDVINQGIRGSGTETGIYNAEVALRSIALGDENDGVVTAAGFPRADSSMSVVILSDEPSQYPSRANAQFDVSNNLFLSRNYRVYAIVEPDSQFSTSQYDDLALASGGSVADISNTSSFDAIMDDIATKAGAAASAFQLPNAPISGSIKVTVNGLEIAKNSINGWNYISLSNSVVFYGTAVPEEGDNIEIVYDYLTINN</sequence>
<gene>
    <name evidence="2" type="ORF">GCM10022277_21560</name>
</gene>